<dbReference type="AlphaFoldDB" id="A0A9Q0MSY2"/>
<keyword evidence="3" id="KW-1185">Reference proteome</keyword>
<dbReference type="EMBL" id="WJQU01000003">
    <property type="protein sequence ID" value="KAJ6637406.1"/>
    <property type="molecule type" value="Genomic_DNA"/>
</dbReference>
<feature type="region of interest" description="Disordered" evidence="1">
    <location>
        <begin position="44"/>
        <end position="63"/>
    </location>
</feature>
<gene>
    <name evidence="2" type="ORF">Bhyg_10136</name>
</gene>
<proteinExistence type="predicted"/>
<name>A0A9Q0MSY2_9DIPT</name>
<evidence type="ECO:0000256" key="1">
    <source>
        <dbReference type="SAM" id="MobiDB-lite"/>
    </source>
</evidence>
<evidence type="ECO:0000313" key="2">
    <source>
        <dbReference type="EMBL" id="KAJ6637406.1"/>
    </source>
</evidence>
<organism evidence="2 3">
    <name type="scientific">Pseudolycoriella hygida</name>
    <dbReference type="NCBI Taxonomy" id="35572"/>
    <lineage>
        <taxon>Eukaryota</taxon>
        <taxon>Metazoa</taxon>
        <taxon>Ecdysozoa</taxon>
        <taxon>Arthropoda</taxon>
        <taxon>Hexapoda</taxon>
        <taxon>Insecta</taxon>
        <taxon>Pterygota</taxon>
        <taxon>Neoptera</taxon>
        <taxon>Endopterygota</taxon>
        <taxon>Diptera</taxon>
        <taxon>Nematocera</taxon>
        <taxon>Sciaroidea</taxon>
        <taxon>Sciaridae</taxon>
        <taxon>Pseudolycoriella</taxon>
    </lineage>
</organism>
<sequence length="86" mass="10244">MERGTNLINRICYYVSRPMPMRNNSEVMFAYSYLLMKNKRNVGAKPSMDDVHPSNNWPERNQHQHNKIIQNIVCKEREIFNESDAE</sequence>
<evidence type="ECO:0000313" key="3">
    <source>
        <dbReference type="Proteomes" id="UP001151699"/>
    </source>
</evidence>
<comment type="caution">
    <text evidence="2">The sequence shown here is derived from an EMBL/GenBank/DDBJ whole genome shotgun (WGS) entry which is preliminary data.</text>
</comment>
<accession>A0A9Q0MSY2</accession>
<reference evidence="2" key="1">
    <citation type="submission" date="2022-07" db="EMBL/GenBank/DDBJ databases">
        <authorList>
            <person name="Trinca V."/>
            <person name="Uliana J.V.C."/>
            <person name="Torres T.T."/>
            <person name="Ward R.J."/>
            <person name="Monesi N."/>
        </authorList>
    </citation>
    <scope>NUCLEOTIDE SEQUENCE</scope>
    <source>
        <strain evidence="2">HSMRA1968</strain>
        <tissue evidence="2">Whole embryos</tissue>
    </source>
</reference>
<protein>
    <submittedName>
        <fullName evidence="2">Uncharacterized protein</fullName>
    </submittedName>
</protein>
<dbReference type="Proteomes" id="UP001151699">
    <property type="component" value="Chromosome X"/>
</dbReference>